<dbReference type="Proteomes" id="UP000464597">
    <property type="component" value="Plasmid unnamed2"/>
</dbReference>
<protein>
    <submittedName>
        <fullName evidence="3">ATP-binding protein</fullName>
    </submittedName>
</protein>
<dbReference type="EMBL" id="CP047182">
    <property type="protein sequence ID" value="QHC65070.1"/>
    <property type="molecule type" value="Genomic_DNA"/>
</dbReference>
<dbReference type="RefSeq" id="WP_159424230.1">
    <property type="nucleotide sequence ID" value="NZ_CP047182.1"/>
</dbReference>
<dbReference type="InterPro" id="IPR036890">
    <property type="entry name" value="HATPase_C_sf"/>
</dbReference>
<feature type="region of interest" description="Disordered" evidence="1">
    <location>
        <begin position="375"/>
        <end position="403"/>
    </location>
</feature>
<keyword evidence="4" id="KW-1185">Reference proteome</keyword>
<dbReference type="Gene3D" id="3.30.565.10">
    <property type="entry name" value="Histidine kinase-like ATPase, C-terminal domain"/>
    <property type="match status" value="1"/>
</dbReference>
<dbReference type="Pfam" id="PF13589">
    <property type="entry name" value="HATPase_c_3"/>
    <property type="match status" value="1"/>
</dbReference>
<reference evidence="4" key="1">
    <citation type="submission" date="2019-12" db="EMBL/GenBank/DDBJ databases">
        <title>Complete and draft genome sequences of new strains and members of some known species of the genus Rathayibacter isolated from plants.</title>
        <authorList>
            <person name="Tarlachkov S.V."/>
            <person name="Starodumova I.P."/>
            <person name="Dorofeeva L.V."/>
            <person name="Prisyazhnaya N.V."/>
            <person name="Leyn S."/>
            <person name="Zlamal J."/>
            <person name="Elan M."/>
            <person name="Osterman A.L."/>
            <person name="Nadler S."/>
            <person name="Subbotin S.A."/>
            <person name="Evtushenko L.I."/>
        </authorList>
    </citation>
    <scope>NUCLEOTIDE SEQUENCE [LARGE SCALE GENOMIC DNA]</scope>
    <source>
        <strain evidence="4">VKM Ac-2802</strain>
        <plasmid evidence="4">unnamed2</plasmid>
    </source>
</reference>
<proteinExistence type="predicted"/>
<sequence length="525" mass="58304">MTNANPKINISPGVSILGVLSHLNYEPWYALAEYVDNAIQSYHADQAALLKSDKDYALVVNIDIDPDGPGRIVIEDNAGGIHRDQFERAFRAAEVPPDRTGLSEFGMGMKSASIWFAKQWTVETTSIGDDNIYRIAFDMQAVLEGRISELDVTTVDTDSDTHFTRITMWDLNQAPRGRTLGKIRDHVRDIYRSFLRTGELRLVISGERMSFREPTVLNAVDAREDSTTGTKKLWTKPIEIVLSESVRVTGFAALREEGSTKEAGFALLRRGRVIIGSGDAPYRPVPIYGRGNSYRSQRLYGELIVEGLPVSHTKDGFQWGDHEEEFLERLREELDSEPIPLLRQAENYRSRALSRQQSKLIVDATDNTARAAERGLPKALASLRPESVKPTELPTEESEEAKSLETALAQPGSVDRLVEFQLEGQSWQVTVSAGPAPLPSAWLTRHFVRESASAVKVGIALNSSHDFVRQFALGDKDSFEAVLRIAVALVVAESLTRDAGQTFTGEMFRNIDTVLTQGLSDRIGK</sequence>
<evidence type="ECO:0000313" key="4">
    <source>
        <dbReference type="Proteomes" id="UP000464597"/>
    </source>
</evidence>
<dbReference type="GO" id="GO:0005524">
    <property type="term" value="F:ATP binding"/>
    <property type="evidence" value="ECO:0007669"/>
    <property type="project" value="UniProtKB-KW"/>
</dbReference>
<evidence type="ECO:0000313" key="3">
    <source>
        <dbReference type="EMBL" id="QHC65070.1"/>
    </source>
</evidence>
<geneLocation type="plasmid" evidence="3 4">
    <name>unnamed2</name>
</geneLocation>
<accession>A0ABX6H5J0</accession>
<name>A0ABX6H5J0_9MICO</name>
<keyword evidence="3" id="KW-0547">Nucleotide-binding</keyword>
<keyword evidence="3" id="KW-0067">ATP-binding</keyword>
<dbReference type="InterPro" id="IPR001763">
    <property type="entry name" value="Rhodanese-like_dom"/>
</dbReference>
<feature type="domain" description="Rhodanese" evidence="2">
    <location>
        <begin position="283"/>
        <end position="328"/>
    </location>
</feature>
<evidence type="ECO:0000259" key="2">
    <source>
        <dbReference type="PROSITE" id="PS50206"/>
    </source>
</evidence>
<organism evidence="3 4">
    <name type="scientific">Rathayibacter festucae</name>
    <dbReference type="NCBI Taxonomy" id="110937"/>
    <lineage>
        <taxon>Bacteria</taxon>
        <taxon>Bacillati</taxon>
        <taxon>Actinomycetota</taxon>
        <taxon>Actinomycetes</taxon>
        <taxon>Micrococcales</taxon>
        <taxon>Microbacteriaceae</taxon>
        <taxon>Rathayibacter</taxon>
    </lineage>
</organism>
<evidence type="ECO:0000256" key="1">
    <source>
        <dbReference type="SAM" id="MobiDB-lite"/>
    </source>
</evidence>
<gene>
    <name evidence="3" type="ORF">GSU69_19645</name>
</gene>
<keyword evidence="3" id="KW-0614">Plasmid</keyword>
<dbReference type="SUPFAM" id="SSF55874">
    <property type="entry name" value="ATPase domain of HSP90 chaperone/DNA topoisomerase II/histidine kinase"/>
    <property type="match status" value="1"/>
</dbReference>
<dbReference type="PROSITE" id="PS50206">
    <property type="entry name" value="RHODANESE_3"/>
    <property type="match status" value="1"/>
</dbReference>